<organism evidence="1 2">
    <name type="scientific">Legionella pneumophila (strain Lens)</name>
    <dbReference type="NCBI Taxonomy" id="297245"/>
    <lineage>
        <taxon>Bacteria</taxon>
        <taxon>Pseudomonadati</taxon>
        <taxon>Pseudomonadota</taxon>
        <taxon>Gammaproteobacteria</taxon>
        <taxon>Legionellales</taxon>
        <taxon>Legionellaceae</taxon>
        <taxon>Legionella</taxon>
    </lineage>
</organism>
<proteinExistence type="predicted"/>
<dbReference type="AlphaFoldDB" id="Q5WZA2"/>
<evidence type="ECO:0000313" key="1">
    <source>
        <dbReference type="EMBL" id="CAH14710.1"/>
    </source>
</evidence>
<dbReference type="HOGENOM" id="CLU_412063_0_0_6"/>
<sequence length="669" mass="76134">MQNLDEILKKLGEDLEKTSKETANKLSVLSRKVAEDVVRVSDETVQKINEVTKKFSVDTTVSTIDTQKILDDFMKNIRFSRFKQIWQAIEETPKSKHILLKSLFLKGLLTHNKPLLEEIIRQIELIPYSSDLEMLGAFSQDKAHPLSPELLEFVQEMLANESEKVLLTILMNAFQSIPELSLDSKTGTLSMKTKKALLPLLIEKADTSIAKSIMSQLTDISFDSVLPAFRPSISDPSYQKTNINVSKYLSLVGDKTDISEFLILTIGLFTSLKIGDKGFLQELSADYLFVRYDDCLHKIIEKLKEKEVIEQLGEEKIQKIMRAVESLQKFNPTSNDPRRFFETRLAQYINGLSHSEKTIEIDSIGEDKEPEDEELRDNTLKACNKILQFFLGDCGRVDTPREMEQKICIFANGYKDTSKFNKKEVEFITGVLHHAGAHKGRDRVERDKLTGIKERKFETDSEKVGSDVWNCGGGVMKGCSPVFYDAQRDPMRNMLVDSSTVAPNNKEGKQWFWNNNRQYSSYVGSISGHTCNIVGMLAKYMENYKEDPDLQNDINLFLIQVIGVYAKRGFHAMLEVIDVLHDPYVQDIFKGYGVQVNLYSSFKETPELAGFLQHAMNDATTYTQALVNKKHVKEVLQSKSHPLFFSKKIEESGDKKNDHTPKDGNVYGC</sequence>
<dbReference type="InterPro" id="IPR049989">
    <property type="entry name" value="T4SS_Ceg14"/>
</dbReference>
<dbReference type="NCBIfam" id="NF043044">
    <property type="entry name" value="T4SS_Ceg14"/>
    <property type="match status" value="1"/>
</dbReference>
<evidence type="ECO:0008006" key="3">
    <source>
        <dbReference type="Google" id="ProtNLM"/>
    </source>
</evidence>
<dbReference type="RefSeq" id="WP_011214695.1">
    <property type="nucleotide sequence ID" value="NC_006369.1"/>
</dbReference>
<evidence type="ECO:0000313" key="2">
    <source>
        <dbReference type="Proteomes" id="UP000002517"/>
    </source>
</evidence>
<reference evidence="1 2" key="1">
    <citation type="journal article" date="2004" name="Nat. Genet.">
        <title>Evidence in the Legionella pneumophila genome for exploitation of host cell functions and high genome plasticity.</title>
        <authorList>
            <person name="Cazalet C."/>
            <person name="Rusniok C."/>
            <person name="Bruggemann H."/>
            <person name="Zidane N."/>
            <person name="Magnier A."/>
            <person name="Ma L."/>
            <person name="Tichit M."/>
            <person name="Jarraud S."/>
            <person name="Bouchier C."/>
            <person name="Vandenesch F."/>
            <person name="Kunst F."/>
            <person name="Etienne J."/>
            <person name="Glaser P."/>
            <person name="Buchrieser C."/>
        </authorList>
    </citation>
    <scope>NUCLEOTIDE SEQUENCE [LARGE SCALE GENOMIC DNA]</scope>
    <source>
        <strain evidence="1 2">Lens</strain>
    </source>
</reference>
<dbReference type="KEGG" id="lpf:lpl0480"/>
<dbReference type="EMBL" id="CR628337">
    <property type="protein sequence ID" value="CAH14710.1"/>
    <property type="molecule type" value="Genomic_DNA"/>
</dbReference>
<protein>
    <recommendedName>
        <fullName evidence="3">Dot/Icm secretion system substrate</fullName>
    </recommendedName>
</protein>
<dbReference type="Proteomes" id="UP000002517">
    <property type="component" value="Chromosome"/>
</dbReference>
<gene>
    <name evidence="1" type="ordered locus">lpl0480</name>
</gene>
<name>Q5WZA2_LEGPL</name>
<dbReference type="LegioList" id="lpl0480"/>
<accession>Q5WZA2</accession>